<dbReference type="GO" id="GO:0033615">
    <property type="term" value="P:mitochondrial proton-transporting ATP synthase complex assembly"/>
    <property type="evidence" value="ECO:0007669"/>
    <property type="project" value="TreeGrafter"/>
</dbReference>
<dbReference type="PANTHER" id="PTHR13126">
    <property type="entry name" value="CHAPERONE ATP11"/>
    <property type="match status" value="1"/>
</dbReference>
<evidence type="ECO:0000256" key="2">
    <source>
        <dbReference type="ARBA" id="ARBA00009116"/>
    </source>
</evidence>
<evidence type="ECO:0000256" key="3">
    <source>
        <dbReference type="ARBA" id="ARBA00022946"/>
    </source>
</evidence>
<dbReference type="Proteomes" id="UP001146120">
    <property type="component" value="Unassembled WGS sequence"/>
</dbReference>
<dbReference type="AlphaFoldDB" id="A0AAV2Z2B6"/>
<sequence length="218" mass="24793">MKMIGVGAGLARVARHVQRLRWCNLTQRHAFSTENGKMDGGFTFPAPRALKEIVKVDLLANEGADEIRKIWADYHAEKDDCIASTLSGAEVTKVVDRARGSPFFIVPVYRKDGFFNMLCQFQEKHFLITYLEAFKENPALAPPCVTVSLYKDLVDTKDLALVRTDVINMLDKPESEMLMKQVIASYLDDNLFSWVDKFNHKSQEFDFEAYRLAISNSS</sequence>
<gene>
    <name evidence="5" type="ORF">N0F65_008607</name>
</gene>
<evidence type="ECO:0000256" key="1">
    <source>
        <dbReference type="ARBA" id="ARBA00004173"/>
    </source>
</evidence>
<evidence type="ECO:0008006" key="7">
    <source>
        <dbReference type="Google" id="ProtNLM"/>
    </source>
</evidence>
<evidence type="ECO:0000313" key="6">
    <source>
        <dbReference type="Proteomes" id="UP001146120"/>
    </source>
</evidence>
<protein>
    <recommendedName>
        <fullName evidence="7">ATP synthase mitochondrial F1 complex assembly factor 1</fullName>
    </recommendedName>
</protein>
<evidence type="ECO:0000256" key="4">
    <source>
        <dbReference type="ARBA" id="ARBA00023128"/>
    </source>
</evidence>
<accession>A0AAV2Z2B6</accession>
<dbReference type="EMBL" id="DAKRPA010000075">
    <property type="protein sequence ID" value="DAZ99864.1"/>
    <property type="molecule type" value="Genomic_DNA"/>
</dbReference>
<dbReference type="InterPro" id="IPR010591">
    <property type="entry name" value="ATP11"/>
</dbReference>
<proteinExistence type="inferred from homology"/>
<dbReference type="GO" id="GO:0005739">
    <property type="term" value="C:mitochondrion"/>
    <property type="evidence" value="ECO:0007669"/>
    <property type="project" value="UniProtKB-SubCell"/>
</dbReference>
<evidence type="ECO:0000313" key="5">
    <source>
        <dbReference type="EMBL" id="DAZ99864.1"/>
    </source>
</evidence>
<keyword evidence="6" id="KW-1185">Reference proteome</keyword>
<keyword evidence="4" id="KW-0496">Mitochondrion</keyword>
<comment type="subcellular location">
    <subcellularLocation>
        <location evidence="1">Mitochondrion</location>
    </subcellularLocation>
</comment>
<name>A0AAV2Z2B6_9STRA</name>
<dbReference type="Pfam" id="PF06644">
    <property type="entry name" value="ATP11"/>
    <property type="match status" value="1"/>
</dbReference>
<keyword evidence="3" id="KW-0809">Transit peptide</keyword>
<reference evidence="5" key="2">
    <citation type="journal article" date="2023" name="Microbiol Resour">
        <title>Decontamination and Annotation of the Draft Genome Sequence of the Oomycete Lagenidium giganteum ARSEF 373.</title>
        <authorList>
            <person name="Morgan W.R."/>
            <person name="Tartar A."/>
        </authorList>
    </citation>
    <scope>NUCLEOTIDE SEQUENCE</scope>
    <source>
        <strain evidence="5">ARSEF 373</strain>
    </source>
</reference>
<comment type="caution">
    <text evidence="5">The sequence shown here is derived from an EMBL/GenBank/DDBJ whole genome shotgun (WGS) entry which is preliminary data.</text>
</comment>
<organism evidence="5 6">
    <name type="scientific">Lagenidium giganteum</name>
    <dbReference type="NCBI Taxonomy" id="4803"/>
    <lineage>
        <taxon>Eukaryota</taxon>
        <taxon>Sar</taxon>
        <taxon>Stramenopiles</taxon>
        <taxon>Oomycota</taxon>
        <taxon>Peronosporomycetes</taxon>
        <taxon>Pythiales</taxon>
        <taxon>Pythiaceae</taxon>
    </lineage>
</organism>
<reference evidence="5" key="1">
    <citation type="submission" date="2022-11" db="EMBL/GenBank/DDBJ databases">
        <authorList>
            <person name="Morgan W.R."/>
            <person name="Tartar A."/>
        </authorList>
    </citation>
    <scope>NUCLEOTIDE SEQUENCE</scope>
    <source>
        <strain evidence="5">ARSEF 373</strain>
    </source>
</reference>
<dbReference type="PANTHER" id="PTHR13126:SF0">
    <property type="entry name" value="ATP SYNTHASE MITOCHONDRIAL F1 COMPLEX ASSEMBLY FACTOR 1"/>
    <property type="match status" value="1"/>
</dbReference>
<comment type="similarity">
    <text evidence="2">Belongs to the ATP11 family.</text>
</comment>